<feature type="chain" id="PRO_5029939706" description="Defensin-like protein" evidence="9">
    <location>
        <begin position="26"/>
        <end position="133"/>
    </location>
</feature>
<evidence type="ECO:0000256" key="7">
    <source>
        <dbReference type="ARBA" id="ARBA00022821"/>
    </source>
</evidence>
<evidence type="ECO:0000313" key="11">
    <source>
        <dbReference type="Proteomes" id="UP000594263"/>
    </source>
</evidence>
<evidence type="ECO:0000256" key="4">
    <source>
        <dbReference type="ARBA" id="ARBA00022529"/>
    </source>
</evidence>
<keyword evidence="4 9" id="KW-0929">Antimicrobial</keyword>
<comment type="similarity">
    <text evidence="2 9">Belongs to the DEFL family.</text>
</comment>
<evidence type="ECO:0000256" key="6">
    <source>
        <dbReference type="ARBA" id="ARBA00022729"/>
    </source>
</evidence>
<dbReference type="AlphaFoldDB" id="A0A7N0V3Z0"/>
<proteinExistence type="inferred from homology"/>
<dbReference type="InterPro" id="IPR039641">
    <property type="entry name" value="LCR"/>
</dbReference>
<dbReference type="Gramene" id="Kaladp0098s0116.1.v1.1">
    <property type="protein sequence ID" value="Kaladp0098s0116.1.v1.1"/>
    <property type="gene ID" value="Kaladp0098s0116.v1.1"/>
</dbReference>
<evidence type="ECO:0000256" key="9">
    <source>
        <dbReference type="RuleBase" id="RU367109"/>
    </source>
</evidence>
<comment type="subcellular location">
    <subcellularLocation>
        <location evidence="1 9">Secreted</location>
    </subcellularLocation>
</comment>
<keyword evidence="3 9" id="KW-0964">Secreted</keyword>
<feature type="signal peptide" evidence="9">
    <location>
        <begin position="1"/>
        <end position="25"/>
    </location>
</feature>
<dbReference type="PANTHER" id="PTHR36788">
    <property type="entry name" value="DEFENSIN-LIKE PROTEIN 183"/>
    <property type="match status" value="1"/>
</dbReference>
<evidence type="ECO:0000256" key="2">
    <source>
        <dbReference type="ARBA" id="ARBA00006722"/>
    </source>
</evidence>
<dbReference type="GO" id="GO:0005576">
    <property type="term" value="C:extracellular region"/>
    <property type="evidence" value="ECO:0007669"/>
    <property type="project" value="UniProtKB-SubCell"/>
</dbReference>
<evidence type="ECO:0000256" key="3">
    <source>
        <dbReference type="ARBA" id="ARBA00022525"/>
    </source>
</evidence>
<name>A0A7N0V3Z0_KALFE</name>
<evidence type="ECO:0000256" key="8">
    <source>
        <dbReference type="ARBA" id="ARBA00023157"/>
    </source>
</evidence>
<keyword evidence="6 9" id="KW-0732">Signal</keyword>
<accession>A0A7N0V3Z0</accession>
<dbReference type="Proteomes" id="UP000594263">
    <property type="component" value="Unplaced"/>
</dbReference>
<evidence type="ECO:0000256" key="1">
    <source>
        <dbReference type="ARBA" id="ARBA00004613"/>
    </source>
</evidence>
<dbReference type="EnsemblPlants" id="Kaladp0098s0116.1.v1.1">
    <property type="protein sequence ID" value="Kaladp0098s0116.1.v1.1"/>
    <property type="gene ID" value="Kaladp0098s0116.v1.1"/>
</dbReference>
<evidence type="ECO:0000313" key="10">
    <source>
        <dbReference type="EnsemblPlants" id="Kaladp0098s0116.1.v1.1"/>
    </source>
</evidence>
<dbReference type="GO" id="GO:0031640">
    <property type="term" value="P:killing of cells of another organism"/>
    <property type="evidence" value="ECO:0007669"/>
    <property type="project" value="UniProtKB-UniRule"/>
</dbReference>
<dbReference type="PANTHER" id="PTHR36788:SF2">
    <property type="entry name" value="DEFENSIN-LIKE PROTEIN 183"/>
    <property type="match status" value="1"/>
</dbReference>
<protein>
    <recommendedName>
        <fullName evidence="9">Defensin-like protein</fullName>
    </recommendedName>
</protein>
<dbReference type="OMA" id="CNANCAR"/>
<keyword evidence="8" id="KW-1015">Disulfide bond</keyword>
<sequence>MATLNTAVMAVAMIMILLAPPDVKFIDARKTCTVGMGAMCKSDCNDLCNQKHPGGTGYCDGIWPYEMCSCAYPCGPPDPPAPPERNCRGGGGACDHECGDSCCNQRCASQFRNGIGNCEFFASSSLCTCWYTC</sequence>
<reference evidence="10" key="1">
    <citation type="submission" date="2021-01" db="UniProtKB">
        <authorList>
            <consortium name="EnsemblPlants"/>
        </authorList>
    </citation>
    <scope>IDENTIFICATION</scope>
</reference>
<keyword evidence="5 9" id="KW-0295">Fungicide</keyword>
<keyword evidence="11" id="KW-1185">Reference proteome</keyword>
<dbReference type="GO" id="GO:0050832">
    <property type="term" value="P:defense response to fungus"/>
    <property type="evidence" value="ECO:0007669"/>
    <property type="project" value="UniProtKB-UniRule"/>
</dbReference>
<keyword evidence="7 9" id="KW-0611">Plant defense</keyword>
<evidence type="ECO:0000256" key="5">
    <source>
        <dbReference type="ARBA" id="ARBA00022577"/>
    </source>
</evidence>
<organism evidence="10 11">
    <name type="scientific">Kalanchoe fedtschenkoi</name>
    <name type="common">Lavender scallops</name>
    <name type="synonym">South American air plant</name>
    <dbReference type="NCBI Taxonomy" id="63787"/>
    <lineage>
        <taxon>Eukaryota</taxon>
        <taxon>Viridiplantae</taxon>
        <taxon>Streptophyta</taxon>
        <taxon>Embryophyta</taxon>
        <taxon>Tracheophyta</taxon>
        <taxon>Spermatophyta</taxon>
        <taxon>Magnoliopsida</taxon>
        <taxon>eudicotyledons</taxon>
        <taxon>Gunneridae</taxon>
        <taxon>Pentapetalae</taxon>
        <taxon>Saxifragales</taxon>
        <taxon>Crassulaceae</taxon>
        <taxon>Kalanchoe</taxon>
    </lineage>
</organism>